<accession>A0A2N5S4S4</accession>
<keyword evidence="3" id="KW-1185">Reference proteome</keyword>
<feature type="compositionally biased region" description="Acidic residues" evidence="1">
    <location>
        <begin position="329"/>
        <end position="343"/>
    </location>
</feature>
<dbReference type="OrthoDB" id="3364670at2759"/>
<reference evidence="2 3" key="1">
    <citation type="submission" date="2017-11" db="EMBL/GenBank/DDBJ databases">
        <title>De novo assembly and phasing of dikaryotic genomes from two isolates of Puccinia coronata f. sp. avenae, the causal agent of oat crown rust.</title>
        <authorList>
            <person name="Miller M.E."/>
            <person name="Zhang Y."/>
            <person name="Omidvar V."/>
            <person name="Sperschneider J."/>
            <person name="Schwessinger B."/>
            <person name="Raley C."/>
            <person name="Palmer J.M."/>
            <person name="Garnica D."/>
            <person name="Upadhyaya N."/>
            <person name="Rathjen J."/>
            <person name="Taylor J.M."/>
            <person name="Park R.F."/>
            <person name="Dodds P.N."/>
            <person name="Hirsch C.D."/>
            <person name="Kianian S.F."/>
            <person name="Figueroa M."/>
        </authorList>
    </citation>
    <scope>NUCLEOTIDE SEQUENCE [LARGE SCALE GENOMIC DNA]</scope>
    <source>
        <strain evidence="2">12NC29</strain>
    </source>
</reference>
<evidence type="ECO:0000313" key="3">
    <source>
        <dbReference type="Proteomes" id="UP000235388"/>
    </source>
</evidence>
<gene>
    <name evidence="2" type="ORF">PCANC_26374</name>
</gene>
<sequence length="369" mass="41806">MISSLRYSTRNHRLGALAHKVAFHNMRGINKLPNWIRQKHKMALSKQLEAQNLLAPLLALPNPHKPGQPMYTTEYFKSQWDDQVTFHKRHSDAETEENERLAAFLDQEATLSRLRTELNNIDNLNPDSYNQVLEIFHEFTETEERQRVLATNLGGVPTQFTDLGRSGASQASNTNLVEQVQQLSQGLSESFAPNQDSLPENQPLTYKVFANLSLHHAFWQDVYLYHSRAPWAISSDIRNGIQYVLTIERTIEEVDLIKQELSSAMSWAVDLHQKLTDRIQSIQQRADERDVESESDSITTVSLGMRGEYSTAAAPNRVGNEGNNQANDDYPDDNAADGAGEEVDAAQLMDMLTFDDDEPDYTNNDDAIE</sequence>
<dbReference type="EMBL" id="PGCJ01001172">
    <property type="protein sequence ID" value="PLW08257.1"/>
    <property type="molecule type" value="Genomic_DNA"/>
</dbReference>
<evidence type="ECO:0000256" key="1">
    <source>
        <dbReference type="SAM" id="MobiDB-lite"/>
    </source>
</evidence>
<feature type="region of interest" description="Disordered" evidence="1">
    <location>
        <begin position="284"/>
        <end position="343"/>
    </location>
</feature>
<name>A0A2N5S4S4_9BASI</name>
<comment type="caution">
    <text evidence="2">The sequence shown here is derived from an EMBL/GenBank/DDBJ whole genome shotgun (WGS) entry which is preliminary data.</text>
</comment>
<proteinExistence type="predicted"/>
<organism evidence="2 3">
    <name type="scientific">Puccinia coronata f. sp. avenae</name>
    <dbReference type="NCBI Taxonomy" id="200324"/>
    <lineage>
        <taxon>Eukaryota</taxon>
        <taxon>Fungi</taxon>
        <taxon>Dikarya</taxon>
        <taxon>Basidiomycota</taxon>
        <taxon>Pucciniomycotina</taxon>
        <taxon>Pucciniomycetes</taxon>
        <taxon>Pucciniales</taxon>
        <taxon>Pucciniaceae</taxon>
        <taxon>Puccinia</taxon>
    </lineage>
</organism>
<evidence type="ECO:0000313" key="2">
    <source>
        <dbReference type="EMBL" id="PLW08257.1"/>
    </source>
</evidence>
<protein>
    <submittedName>
        <fullName evidence="2">Uncharacterized protein</fullName>
    </submittedName>
</protein>
<dbReference type="AlphaFoldDB" id="A0A2N5S4S4"/>
<dbReference type="Proteomes" id="UP000235388">
    <property type="component" value="Unassembled WGS sequence"/>
</dbReference>
<dbReference type="PANTHER" id="PTHR33096:SF1">
    <property type="entry name" value="CXC1-LIKE CYSTEINE CLUSTER ASSOCIATED WITH KDZ TRANSPOSASES DOMAIN-CONTAINING PROTEIN"/>
    <property type="match status" value="1"/>
</dbReference>
<dbReference type="PANTHER" id="PTHR33096">
    <property type="entry name" value="CXC2 DOMAIN-CONTAINING PROTEIN"/>
    <property type="match status" value="1"/>
</dbReference>